<evidence type="ECO:0000256" key="1">
    <source>
        <dbReference type="SAM" id="MobiDB-lite"/>
    </source>
</evidence>
<accession>A0AAQ3S0Y0</accession>
<proteinExistence type="predicted"/>
<feature type="region of interest" description="Disordered" evidence="1">
    <location>
        <begin position="82"/>
        <end position="123"/>
    </location>
</feature>
<name>A0AAQ3S0Y0_VIGMU</name>
<protein>
    <submittedName>
        <fullName evidence="2">Uncharacterized protein</fullName>
    </submittedName>
</protein>
<sequence length="123" mass="13863">SPRPPFDLLHPHVLKSDPSLKSLPWLQILPPPTKTRRLRPNVSSITAQIASRWSDLLDSGVGVANSSRWSIGTPIATIALTTTKPPIEKPSLGRIRWLEQQRSSKSEEQKNKKEEKPKTESRR</sequence>
<evidence type="ECO:0000313" key="2">
    <source>
        <dbReference type="EMBL" id="WVZ12453.1"/>
    </source>
</evidence>
<dbReference type="AlphaFoldDB" id="A0AAQ3S0Y0"/>
<reference evidence="2 3" key="1">
    <citation type="journal article" date="2023" name="Life. Sci Alliance">
        <title>Evolutionary insights into 3D genome organization and epigenetic landscape of Vigna mungo.</title>
        <authorList>
            <person name="Junaid A."/>
            <person name="Singh B."/>
            <person name="Bhatia S."/>
        </authorList>
    </citation>
    <scope>NUCLEOTIDE SEQUENCE [LARGE SCALE GENOMIC DNA]</scope>
    <source>
        <strain evidence="2">Urdbean</strain>
    </source>
</reference>
<keyword evidence="3" id="KW-1185">Reference proteome</keyword>
<organism evidence="2 3">
    <name type="scientific">Vigna mungo</name>
    <name type="common">Black gram</name>
    <name type="synonym">Phaseolus mungo</name>
    <dbReference type="NCBI Taxonomy" id="3915"/>
    <lineage>
        <taxon>Eukaryota</taxon>
        <taxon>Viridiplantae</taxon>
        <taxon>Streptophyta</taxon>
        <taxon>Embryophyta</taxon>
        <taxon>Tracheophyta</taxon>
        <taxon>Spermatophyta</taxon>
        <taxon>Magnoliopsida</taxon>
        <taxon>eudicotyledons</taxon>
        <taxon>Gunneridae</taxon>
        <taxon>Pentapetalae</taxon>
        <taxon>rosids</taxon>
        <taxon>fabids</taxon>
        <taxon>Fabales</taxon>
        <taxon>Fabaceae</taxon>
        <taxon>Papilionoideae</taxon>
        <taxon>50 kb inversion clade</taxon>
        <taxon>NPAAA clade</taxon>
        <taxon>indigoferoid/millettioid clade</taxon>
        <taxon>Phaseoleae</taxon>
        <taxon>Vigna</taxon>
    </lineage>
</organism>
<dbReference type="Proteomes" id="UP001374535">
    <property type="component" value="Chromosome 5"/>
</dbReference>
<dbReference type="EMBL" id="CP144696">
    <property type="protein sequence ID" value="WVZ12453.1"/>
    <property type="molecule type" value="Genomic_DNA"/>
</dbReference>
<gene>
    <name evidence="2" type="ORF">V8G54_016983</name>
</gene>
<evidence type="ECO:0000313" key="3">
    <source>
        <dbReference type="Proteomes" id="UP001374535"/>
    </source>
</evidence>
<feature type="compositionally biased region" description="Basic and acidic residues" evidence="1">
    <location>
        <begin position="96"/>
        <end position="123"/>
    </location>
</feature>
<feature type="non-terminal residue" evidence="2">
    <location>
        <position position="1"/>
    </location>
</feature>